<dbReference type="Proteomes" id="UP000472320">
    <property type="component" value="Unassembled WGS sequence"/>
</dbReference>
<evidence type="ECO:0000313" key="9">
    <source>
        <dbReference type="Proteomes" id="UP000472320"/>
    </source>
</evidence>
<sequence>MHDFLTNNRTDLIVRCQKMVATRQHAATAEQLLHGVPLFLDQLVQTLRSVQPEYTLGGEELRNLHDSGAVNADIGASARLHGEDMLSLGFTVDEVVHNYGDLCQAITTLAVERDAPFSVDEFRTLNRCLDDAIAHAVTAFSRQHDVDESDRHDAAENKRMGFFVHELRNLLGTAKLAFSACKAGALPLSGATGGILGRSFDAMEGLINSTIDIVRDEHHPRERDLFSLAEFVAEVGATASLAAIAKECRLRIVPVDRQLAIQGHRPMLLAAVVNLLQNAFKYTHPHTEVILSCQVSADRILIDVADHCGGIGPELAQRMFQPFEQGSADRSGLGLGLTIARQFITENGGYLSVRDLPSIGCVFTVSLPRHAMSN</sequence>
<evidence type="ECO:0000256" key="2">
    <source>
        <dbReference type="ARBA" id="ARBA00012438"/>
    </source>
</evidence>
<keyword evidence="3" id="KW-0808">Transferase</keyword>
<dbReference type="EMBL" id="WNKX01000003">
    <property type="protein sequence ID" value="MTW10066.1"/>
    <property type="molecule type" value="Genomic_DNA"/>
</dbReference>
<gene>
    <name evidence="8" type="ORF">GM658_05580</name>
</gene>
<dbReference type="Pfam" id="PF02518">
    <property type="entry name" value="HATPase_c"/>
    <property type="match status" value="1"/>
</dbReference>
<proteinExistence type="predicted"/>
<dbReference type="PANTHER" id="PTHR44936:SF10">
    <property type="entry name" value="SENSOR PROTEIN RSTB"/>
    <property type="match status" value="1"/>
</dbReference>
<dbReference type="PROSITE" id="PS50109">
    <property type="entry name" value="HIS_KIN"/>
    <property type="match status" value="1"/>
</dbReference>
<evidence type="ECO:0000313" key="8">
    <source>
        <dbReference type="EMBL" id="MTW10066.1"/>
    </source>
</evidence>
<dbReference type="InterPro" id="IPR036890">
    <property type="entry name" value="HATPase_C_sf"/>
</dbReference>
<organism evidence="8 9">
    <name type="scientific">Massilia eburnea</name>
    <dbReference type="NCBI Taxonomy" id="1776165"/>
    <lineage>
        <taxon>Bacteria</taxon>
        <taxon>Pseudomonadati</taxon>
        <taxon>Pseudomonadota</taxon>
        <taxon>Betaproteobacteria</taxon>
        <taxon>Burkholderiales</taxon>
        <taxon>Oxalobacteraceae</taxon>
        <taxon>Telluria group</taxon>
        <taxon>Massilia</taxon>
    </lineage>
</organism>
<comment type="caution">
    <text evidence="8">The sequence shown here is derived from an EMBL/GenBank/DDBJ whole genome shotgun (WGS) entry which is preliminary data.</text>
</comment>
<dbReference type="GO" id="GO:0004673">
    <property type="term" value="F:protein histidine kinase activity"/>
    <property type="evidence" value="ECO:0007669"/>
    <property type="project" value="UniProtKB-EC"/>
</dbReference>
<evidence type="ECO:0000256" key="4">
    <source>
        <dbReference type="ARBA" id="ARBA00022741"/>
    </source>
</evidence>
<evidence type="ECO:0000259" key="7">
    <source>
        <dbReference type="PROSITE" id="PS50109"/>
    </source>
</evidence>
<dbReference type="GO" id="GO:0005524">
    <property type="term" value="F:ATP binding"/>
    <property type="evidence" value="ECO:0007669"/>
    <property type="project" value="UniProtKB-KW"/>
</dbReference>
<name>A0A6L6QEI1_9BURK</name>
<keyword evidence="6" id="KW-0067">ATP-binding</keyword>
<dbReference type="SUPFAM" id="SSF55874">
    <property type="entry name" value="ATPase domain of HSP90 chaperone/DNA topoisomerase II/histidine kinase"/>
    <property type="match status" value="1"/>
</dbReference>
<evidence type="ECO:0000256" key="5">
    <source>
        <dbReference type="ARBA" id="ARBA00022777"/>
    </source>
</evidence>
<evidence type="ECO:0000256" key="1">
    <source>
        <dbReference type="ARBA" id="ARBA00000085"/>
    </source>
</evidence>
<dbReference type="EC" id="2.7.13.3" evidence="2"/>
<dbReference type="InterPro" id="IPR003594">
    <property type="entry name" value="HATPase_dom"/>
</dbReference>
<dbReference type="PANTHER" id="PTHR44936">
    <property type="entry name" value="SENSOR PROTEIN CREC"/>
    <property type="match status" value="1"/>
</dbReference>
<dbReference type="SMART" id="SM00387">
    <property type="entry name" value="HATPase_c"/>
    <property type="match status" value="1"/>
</dbReference>
<dbReference type="AlphaFoldDB" id="A0A6L6QEI1"/>
<keyword evidence="5 8" id="KW-0418">Kinase</keyword>
<keyword evidence="4" id="KW-0547">Nucleotide-binding</keyword>
<keyword evidence="9" id="KW-1185">Reference proteome</keyword>
<protein>
    <recommendedName>
        <fullName evidence="2">histidine kinase</fullName>
        <ecNumber evidence="2">2.7.13.3</ecNumber>
    </recommendedName>
</protein>
<dbReference type="InterPro" id="IPR005467">
    <property type="entry name" value="His_kinase_dom"/>
</dbReference>
<accession>A0A6L6QEI1</accession>
<dbReference type="InterPro" id="IPR004358">
    <property type="entry name" value="Sig_transdc_His_kin-like_C"/>
</dbReference>
<dbReference type="InterPro" id="IPR050980">
    <property type="entry name" value="2C_sensor_his_kinase"/>
</dbReference>
<reference evidence="8 9" key="1">
    <citation type="submission" date="2019-11" db="EMBL/GenBank/DDBJ databases">
        <title>Type strains purchased from KCTC, JCM and DSMZ.</title>
        <authorList>
            <person name="Lu H."/>
        </authorList>
    </citation>
    <scope>NUCLEOTIDE SEQUENCE [LARGE SCALE GENOMIC DNA]</scope>
    <source>
        <strain evidence="8 9">JCM 31587</strain>
    </source>
</reference>
<dbReference type="Gene3D" id="3.30.565.10">
    <property type="entry name" value="Histidine kinase-like ATPase, C-terminal domain"/>
    <property type="match status" value="1"/>
</dbReference>
<dbReference type="OrthoDB" id="9146955at2"/>
<feature type="domain" description="Histidine kinase" evidence="7">
    <location>
        <begin position="162"/>
        <end position="371"/>
    </location>
</feature>
<dbReference type="PRINTS" id="PR00344">
    <property type="entry name" value="BCTRLSENSOR"/>
</dbReference>
<comment type="catalytic activity">
    <reaction evidence="1">
        <text>ATP + protein L-histidine = ADP + protein N-phospho-L-histidine.</text>
        <dbReference type="EC" id="2.7.13.3"/>
    </reaction>
</comment>
<evidence type="ECO:0000256" key="3">
    <source>
        <dbReference type="ARBA" id="ARBA00022679"/>
    </source>
</evidence>
<evidence type="ECO:0000256" key="6">
    <source>
        <dbReference type="ARBA" id="ARBA00022840"/>
    </source>
</evidence>